<keyword evidence="1" id="KW-0472">Membrane</keyword>
<evidence type="ECO:0000256" key="1">
    <source>
        <dbReference type="SAM" id="Phobius"/>
    </source>
</evidence>
<name>A0AAU9THV1_EUPED</name>
<reference evidence="2" key="1">
    <citation type="submission" date="2022-03" db="EMBL/GenBank/DDBJ databases">
        <authorList>
            <person name="Tunstrom K."/>
        </authorList>
    </citation>
    <scope>NUCLEOTIDE SEQUENCE</scope>
</reference>
<dbReference type="EMBL" id="CAKOGL010000003">
    <property type="protein sequence ID" value="CAH2084350.1"/>
    <property type="molecule type" value="Genomic_DNA"/>
</dbReference>
<sequence>MGQLDTIGQTQIDTDGLMRELGQNRRFHLKNYALLALVTFSLAHYGVNYVFLVADVPYRCMIPECEAANSTVYNPPWLDSALPEGGRERRCSSKTPLAPEQDCGAGAFSDELRPCEHWLYASRDTIVAEFNLACQDWKRTLVGTIHNIGTLVSLPILGYVSDRRQQDLFIQMKPFTKTVSSLRWCERKMSYH</sequence>
<keyword evidence="1" id="KW-1133">Transmembrane helix</keyword>
<gene>
    <name evidence="2" type="ORF">EEDITHA_LOCUS927</name>
</gene>
<proteinExistence type="predicted"/>
<dbReference type="AlphaFoldDB" id="A0AAU9THV1"/>
<dbReference type="Proteomes" id="UP001153954">
    <property type="component" value="Unassembled WGS sequence"/>
</dbReference>
<protein>
    <submittedName>
        <fullName evidence="2">Uncharacterized protein</fullName>
    </submittedName>
</protein>
<keyword evidence="1" id="KW-0812">Transmembrane</keyword>
<comment type="caution">
    <text evidence="2">The sequence shown here is derived from an EMBL/GenBank/DDBJ whole genome shotgun (WGS) entry which is preliminary data.</text>
</comment>
<evidence type="ECO:0000313" key="2">
    <source>
        <dbReference type="EMBL" id="CAH2084350.1"/>
    </source>
</evidence>
<evidence type="ECO:0000313" key="3">
    <source>
        <dbReference type="Proteomes" id="UP001153954"/>
    </source>
</evidence>
<accession>A0AAU9THV1</accession>
<organism evidence="2 3">
    <name type="scientific">Euphydryas editha</name>
    <name type="common">Edith's checkerspot</name>
    <dbReference type="NCBI Taxonomy" id="104508"/>
    <lineage>
        <taxon>Eukaryota</taxon>
        <taxon>Metazoa</taxon>
        <taxon>Ecdysozoa</taxon>
        <taxon>Arthropoda</taxon>
        <taxon>Hexapoda</taxon>
        <taxon>Insecta</taxon>
        <taxon>Pterygota</taxon>
        <taxon>Neoptera</taxon>
        <taxon>Endopterygota</taxon>
        <taxon>Lepidoptera</taxon>
        <taxon>Glossata</taxon>
        <taxon>Ditrysia</taxon>
        <taxon>Papilionoidea</taxon>
        <taxon>Nymphalidae</taxon>
        <taxon>Nymphalinae</taxon>
        <taxon>Euphydryas</taxon>
    </lineage>
</organism>
<keyword evidence="3" id="KW-1185">Reference proteome</keyword>
<feature type="transmembrane region" description="Helical" evidence="1">
    <location>
        <begin position="32"/>
        <end position="52"/>
    </location>
</feature>